<dbReference type="RefSeq" id="WP_353863899.1">
    <property type="nucleotide sequence ID" value="NZ_CP088295.1"/>
</dbReference>
<protein>
    <recommendedName>
        <fullName evidence="8">Nitrite/Sulfite reductase ferredoxin-like domain-containing protein</fullName>
    </recommendedName>
</protein>
<dbReference type="Proteomes" id="UP001058860">
    <property type="component" value="Chromosome"/>
</dbReference>
<evidence type="ECO:0000256" key="4">
    <source>
        <dbReference type="ARBA" id="ARBA00023002"/>
    </source>
</evidence>
<reference evidence="10" key="1">
    <citation type="submission" date="2021-11" db="EMBL/GenBank/DDBJ databases">
        <title>Cultivation dependent microbiological survey of springs from the worlds oldest radium mine currently devoted to the extraction of radon-saturated water.</title>
        <authorList>
            <person name="Kapinusova G."/>
            <person name="Smrhova T."/>
            <person name="Strejcek M."/>
            <person name="Suman J."/>
            <person name="Jani K."/>
            <person name="Pajer P."/>
            <person name="Uhlik O."/>
        </authorList>
    </citation>
    <scope>NUCLEOTIDE SEQUENCE [LARGE SCALE GENOMIC DNA]</scope>
    <source>
        <strain evidence="10">J379</strain>
    </source>
</reference>
<evidence type="ECO:0000256" key="6">
    <source>
        <dbReference type="ARBA" id="ARBA00023014"/>
    </source>
</evidence>
<name>A0ABY5PFC4_9ACTN</name>
<organism evidence="9 10">
    <name type="scientific">Svornostia abyssi</name>
    <dbReference type="NCBI Taxonomy" id="2898438"/>
    <lineage>
        <taxon>Bacteria</taxon>
        <taxon>Bacillati</taxon>
        <taxon>Actinomycetota</taxon>
        <taxon>Thermoleophilia</taxon>
        <taxon>Solirubrobacterales</taxon>
        <taxon>Baekduiaceae</taxon>
        <taxon>Svornostia</taxon>
    </lineage>
</organism>
<keyword evidence="10" id="KW-1185">Reference proteome</keyword>
<gene>
    <name evidence="9" type="ORF">LRS13_22415</name>
</gene>
<dbReference type="SUPFAM" id="SSF55124">
    <property type="entry name" value="Nitrite/Sulfite reductase N-terminal domain-like"/>
    <property type="match status" value="2"/>
</dbReference>
<keyword evidence="1" id="KW-0004">4Fe-4S</keyword>
<keyword evidence="6" id="KW-0411">Iron-sulfur</keyword>
<evidence type="ECO:0000256" key="7">
    <source>
        <dbReference type="SAM" id="MobiDB-lite"/>
    </source>
</evidence>
<dbReference type="PANTHER" id="PTHR32439:SF9">
    <property type="entry name" value="BLR3264 PROTEIN"/>
    <property type="match status" value="1"/>
</dbReference>
<dbReference type="InterPro" id="IPR036136">
    <property type="entry name" value="Nit/Sulf_reduc_fer-like_dom_sf"/>
</dbReference>
<evidence type="ECO:0000256" key="3">
    <source>
        <dbReference type="ARBA" id="ARBA00022723"/>
    </source>
</evidence>
<keyword evidence="3" id="KW-0479">Metal-binding</keyword>
<dbReference type="EMBL" id="CP088295">
    <property type="protein sequence ID" value="UUY03391.1"/>
    <property type="molecule type" value="Genomic_DNA"/>
</dbReference>
<keyword evidence="5" id="KW-0408">Iron</keyword>
<dbReference type="SUPFAM" id="SSF56014">
    <property type="entry name" value="Nitrite and sulphite reductase 4Fe-4S domain-like"/>
    <property type="match status" value="1"/>
</dbReference>
<evidence type="ECO:0000259" key="8">
    <source>
        <dbReference type="Pfam" id="PF03460"/>
    </source>
</evidence>
<feature type="domain" description="Nitrite/Sulfite reductase ferredoxin-like" evidence="8">
    <location>
        <begin position="240"/>
        <end position="289"/>
    </location>
</feature>
<evidence type="ECO:0000256" key="1">
    <source>
        <dbReference type="ARBA" id="ARBA00022485"/>
    </source>
</evidence>
<dbReference type="PANTHER" id="PTHR32439">
    <property type="entry name" value="FERREDOXIN--NITRITE REDUCTASE, CHLOROPLASTIC"/>
    <property type="match status" value="1"/>
</dbReference>
<keyword evidence="4" id="KW-0560">Oxidoreductase</keyword>
<dbReference type="InterPro" id="IPR005117">
    <property type="entry name" value="NiRdtase/SiRdtase_haem-b_fer"/>
</dbReference>
<sequence>MVFDDLAPRPWAGATAGRRDGDDRCPGALRLHEAADGWLARVRVPGGRVTAAQALALADAAAEFGSGLVDITSRANLQLRGLTADAAGPLAGVLRAAGLLPSASHERVRNVLASPLAGRDPRALIDGSALCAALDRAICADPVLAGLSGRFQFGVEDGAGLLAGADVDVLLAAVGPDEVELVVGGRRTDRRADVSAAAALGTAEARAFLARAGGAWRISSDRGANRGHMTPLAPGSCLEQADGRGATTALVPLGRLDAAQLRGLARLAPELRVSPWRTVTLVDLPDARRAADGLRALGLVLDAATGWHRLTACAGLGACPRARLDVRAAARARGTRRRATDPPEHWSACPRRCGLPAGEVRAVTWTEDGIDADGRIVPDLTAALEAVT</sequence>
<dbReference type="Pfam" id="PF03460">
    <property type="entry name" value="NIR_SIR_ferr"/>
    <property type="match status" value="2"/>
</dbReference>
<feature type="region of interest" description="Disordered" evidence="7">
    <location>
        <begin position="1"/>
        <end position="20"/>
    </location>
</feature>
<evidence type="ECO:0000256" key="5">
    <source>
        <dbReference type="ARBA" id="ARBA00023004"/>
    </source>
</evidence>
<evidence type="ECO:0000313" key="10">
    <source>
        <dbReference type="Proteomes" id="UP001058860"/>
    </source>
</evidence>
<dbReference type="InterPro" id="IPR045854">
    <property type="entry name" value="NO2/SO3_Rdtase_4Fe4S_sf"/>
</dbReference>
<dbReference type="Gene3D" id="3.90.480.20">
    <property type="match status" value="2"/>
</dbReference>
<dbReference type="InterPro" id="IPR051329">
    <property type="entry name" value="NIR_SIR_4Fe-4S"/>
</dbReference>
<accession>A0ABY5PFC4</accession>
<evidence type="ECO:0000313" key="9">
    <source>
        <dbReference type="EMBL" id="UUY03391.1"/>
    </source>
</evidence>
<feature type="domain" description="Nitrite/Sulfite reductase ferredoxin-like" evidence="8">
    <location>
        <begin position="35"/>
        <end position="96"/>
    </location>
</feature>
<evidence type="ECO:0000256" key="2">
    <source>
        <dbReference type="ARBA" id="ARBA00022617"/>
    </source>
</evidence>
<proteinExistence type="predicted"/>
<keyword evidence="2" id="KW-0349">Heme</keyword>